<evidence type="ECO:0000256" key="2">
    <source>
        <dbReference type="ARBA" id="ARBA00021549"/>
    </source>
</evidence>
<organism evidence="12 13">
    <name type="scientific">Marinobacterium lutimaris</name>
    <dbReference type="NCBI Taxonomy" id="568106"/>
    <lineage>
        <taxon>Bacteria</taxon>
        <taxon>Pseudomonadati</taxon>
        <taxon>Pseudomonadota</taxon>
        <taxon>Gammaproteobacteria</taxon>
        <taxon>Oceanospirillales</taxon>
        <taxon>Oceanospirillaceae</taxon>
        <taxon>Marinobacterium</taxon>
    </lineage>
</organism>
<evidence type="ECO:0000313" key="12">
    <source>
        <dbReference type="EMBL" id="SEG05007.1"/>
    </source>
</evidence>
<evidence type="ECO:0000256" key="1">
    <source>
        <dbReference type="ARBA" id="ARBA00004377"/>
    </source>
</evidence>
<accession>A0A1H5X145</accession>
<dbReference type="EMBL" id="FNVQ01000001">
    <property type="protein sequence ID" value="SEG05007.1"/>
    <property type="molecule type" value="Genomic_DNA"/>
</dbReference>
<dbReference type="Pfam" id="PF12019">
    <property type="entry name" value="GspH"/>
    <property type="match status" value="1"/>
</dbReference>
<dbReference type="SUPFAM" id="SSF54523">
    <property type="entry name" value="Pili subunits"/>
    <property type="match status" value="1"/>
</dbReference>
<evidence type="ECO:0000256" key="8">
    <source>
        <dbReference type="ARBA" id="ARBA00023136"/>
    </source>
</evidence>
<gene>
    <name evidence="12" type="ORF">SAMN05444390_1011219</name>
</gene>
<dbReference type="Proteomes" id="UP000236745">
    <property type="component" value="Unassembled WGS sequence"/>
</dbReference>
<dbReference type="AlphaFoldDB" id="A0A1H5X145"/>
<evidence type="ECO:0000256" key="6">
    <source>
        <dbReference type="ARBA" id="ARBA00022692"/>
    </source>
</evidence>
<evidence type="ECO:0000256" key="3">
    <source>
        <dbReference type="ARBA" id="ARBA00022475"/>
    </source>
</evidence>
<comment type="subcellular location">
    <subcellularLocation>
        <location evidence="1">Cell inner membrane</location>
        <topology evidence="1">Single-pass membrane protein</topology>
    </subcellularLocation>
</comment>
<evidence type="ECO:0000256" key="10">
    <source>
        <dbReference type="ARBA" id="ARBA00030775"/>
    </source>
</evidence>
<dbReference type="GO" id="GO:0015627">
    <property type="term" value="C:type II protein secretion system complex"/>
    <property type="evidence" value="ECO:0007669"/>
    <property type="project" value="InterPro"/>
</dbReference>
<evidence type="ECO:0000256" key="9">
    <source>
        <dbReference type="ARBA" id="ARBA00025772"/>
    </source>
</evidence>
<evidence type="ECO:0000256" key="7">
    <source>
        <dbReference type="ARBA" id="ARBA00022989"/>
    </source>
</evidence>
<evidence type="ECO:0000259" key="11">
    <source>
        <dbReference type="Pfam" id="PF12019"/>
    </source>
</evidence>
<evidence type="ECO:0000256" key="4">
    <source>
        <dbReference type="ARBA" id="ARBA00022481"/>
    </source>
</evidence>
<keyword evidence="5" id="KW-0997">Cell inner membrane</keyword>
<keyword evidence="7" id="KW-1133">Transmembrane helix</keyword>
<dbReference type="GO" id="GO:0015628">
    <property type="term" value="P:protein secretion by the type II secretion system"/>
    <property type="evidence" value="ECO:0007669"/>
    <property type="project" value="InterPro"/>
</dbReference>
<evidence type="ECO:0000256" key="5">
    <source>
        <dbReference type="ARBA" id="ARBA00022519"/>
    </source>
</evidence>
<proteinExistence type="inferred from homology"/>
<dbReference type="GO" id="GO:0005886">
    <property type="term" value="C:plasma membrane"/>
    <property type="evidence" value="ECO:0007669"/>
    <property type="project" value="UniProtKB-SubCell"/>
</dbReference>
<dbReference type="InterPro" id="IPR022346">
    <property type="entry name" value="T2SS_GspH"/>
</dbReference>
<name>A0A1H5X145_9GAMM</name>
<keyword evidence="4" id="KW-0488">Methylation</keyword>
<protein>
    <recommendedName>
        <fullName evidence="2">Type II secretion system protein H</fullName>
    </recommendedName>
    <alternativeName>
        <fullName evidence="10">General secretion pathway protein H</fullName>
    </alternativeName>
</protein>
<evidence type="ECO:0000313" key="13">
    <source>
        <dbReference type="Proteomes" id="UP000236745"/>
    </source>
</evidence>
<comment type="similarity">
    <text evidence="9">Belongs to the GSP H family.</text>
</comment>
<keyword evidence="6" id="KW-0812">Transmembrane</keyword>
<keyword evidence="3" id="KW-1003">Cell membrane</keyword>
<reference evidence="12 13" key="1">
    <citation type="submission" date="2016-10" db="EMBL/GenBank/DDBJ databases">
        <authorList>
            <person name="de Groot N.N."/>
        </authorList>
    </citation>
    <scope>NUCLEOTIDE SEQUENCE [LARGE SCALE GENOMIC DNA]</scope>
    <source>
        <strain evidence="12 13">DSM 22012</strain>
    </source>
</reference>
<keyword evidence="8" id="KW-0472">Membrane</keyword>
<dbReference type="InterPro" id="IPR045584">
    <property type="entry name" value="Pilin-like"/>
</dbReference>
<sequence>MTLLELLVVLVIASLMLTLVTPNIAKVLPGSELKAFARQSAALLREIRSEAVSQSRVGAVAVDGELQTYRTSNKTSIRWPDGVNVSLDRKNSPLFNTGVAGDRNLLLFFPDGSSSGGWLHIIGESGGAYRIEIDALTGRVSVHSS</sequence>
<feature type="domain" description="General secretion pathway GspH" evidence="11">
    <location>
        <begin position="37"/>
        <end position="135"/>
    </location>
</feature>
<keyword evidence="13" id="KW-1185">Reference proteome</keyword>